<evidence type="ECO:0000256" key="1">
    <source>
        <dbReference type="SAM" id="MobiDB-lite"/>
    </source>
</evidence>
<proteinExistence type="predicted"/>
<dbReference type="AlphaFoldDB" id="A0ABC9G8T7"/>
<reference evidence="2 3" key="2">
    <citation type="submission" date="2024-10" db="EMBL/GenBank/DDBJ databases">
        <authorList>
            <person name="Ryan C."/>
        </authorList>
    </citation>
    <scope>NUCLEOTIDE SEQUENCE [LARGE SCALE GENOMIC DNA]</scope>
</reference>
<sequence>MDGYLSNKPKNFVDDPEKLYRQRRREARLKKLELGDPSKTEESSSGETPPTTPKREESKDKMGDGPPPERTIGELFIPSIADLPLMNLNNIARPFEIKIPTLRMVQNSPFTDKEDANLHIQAFT</sequence>
<feature type="region of interest" description="Disordered" evidence="1">
    <location>
        <begin position="25"/>
        <end position="72"/>
    </location>
</feature>
<evidence type="ECO:0000313" key="3">
    <source>
        <dbReference type="Proteomes" id="UP001497457"/>
    </source>
</evidence>
<organism evidence="2 3">
    <name type="scientific">Urochloa decumbens</name>
    <dbReference type="NCBI Taxonomy" id="240449"/>
    <lineage>
        <taxon>Eukaryota</taxon>
        <taxon>Viridiplantae</taxon>
        <taxon>Streptophyta</taxon>
        <taxon>Embryophyta</taxon>
        <taxon>Tracheophyta</taxon>
        <taxon>Spermatophyta</taxon>
        <taxon>Magnoliopsida</taxon>
        <taxon>Liliopsida</taxon>
        <taxon>Poales</taxon>
        <taxon>Poaceae</taxon>
        <taxon>PACMAD clade</taxon>
        <taxon>Panicoideae</taxon>
        <taxon>Panicodae</taxon>
        <taxon>Paniceae</taxon>
        <taxon>Melinidinae</taxon>
        <taxon>Urochloa</taxon>
    </lineage>
</organism>
<evidence type="ECO:0000313" key="2">
    <source>
        <dbReference type="EMBL" id="CAL5088492.1"/>
    </source>
</evidence>
<gene>
    <name evidence="2" type="ORF">URODEC1_LOCUS112842</name>
</gene>
<feature type="compositionally biased region" description="Basic and acidic residues" evidence="1">
    <location>
        <begin position="53"/>
        <end position="63"/>
    </location>
</feature>
<dbReference type="Proteomes" id="UP001497457">
    <property type="component" value="Chromosome 8b"/>
</dbReference>
<dbReference type="EMBL" id="OZ075118">
    <property type="protein sequence ID" value="CAL5088492.1"/>
    <property type="molecule type" value="Genomic_DNA"/>
</dbReference>
<feature type="compositionally biased region" description="Basic and acidic residues" evidence="1">
    <location>
        <begin position="29"/>
        <end position="42"/>
    </location>
</feature>
<name>A0ABC9G8T7_9POAL</name>
<reference evidence="3" key="1">
    <citation type="submission" date="2024-06" db="EMBL/GenBank/DDBJ databases">
        <authorList>
            <person name="Ryan C."/>
        </authorList>
    </citation>
    <scope>NUCLEOTIDE SEQUENCE [LARGE SCALE GENOMIC DNA]</scope>
</reference>
<keyword evidence="3" id="KW-1185">Reference proteome</keyword>
<accession>A0ABC9G8T7</accession>
<protein>
    <submittedName>
        <fullName evidence="2">Uncharacterized protein</fullName>
    </submittedName>
</protein>